<dbReference type="Proteomes" id="UP000184172">
    <property type="component" value="Unassembled WGS sequence"/>
</dbReference>
<name>A0A1M6KU11_9FLAO</name>
<dbReference type="Pfam" id="PF03548">
    <property type="entry name" value="LolA"/>
    <property type="match status" value="1"/>
</dbReference>
<dbReference type="RefSeq" id="WP_073219953.1">
    <property type="nucleotide sequence ID" value="NZ_FNNS01000015.1"/>
</dbReference>
<dbReference type="InterPro" id="IPR029046">
    <property type="entry name" value="LolA/LolB/LppX"/>
</dbReference>
<dbReference type="Gene3D" id="2.50.20.10">
    <property type="entry name" value="Lipoprotein localisation LolA/LolB/LppX"/>
    <property type="match status" value="1"/>
</dbReference>
<evidence type="ECO:0000313" key="4">
    <source>
        <dbReference type="Proteomes" id="UP000184172"/>
    </source>
</evidence>
<dbReference type="SUPFAM" id="SSF89392">
    <property type="entry name" value="Prokaryotic lipoproteins and lipoprotein localization factors"/>
    <property type="match status" value="1"/>
</dbReference>
<dbReference type="OrthoDB" id="1027451at2"/>
<evidence type="ECO:0000256" key="2">
    <source>
        <dbReference type="SAM" id="SignalP"/>
    </source>
</evidence>
<feature type="chain" id="PRO_5009919077" evidence="2">
    <location>
        <begin position="22"/>
        <end position="209"/>
    </location>
</feature>
<evidence type="ECO:0000256" key="1">
    <source>
        <dbReference type="ARBA" id="ARBA00022729"/>
    </source>
</evidence>
<dbReference type="STRING" id="797419.SAMN05216556_11543"/>
<protein>
    <submittedName>
        <fullName evidence="3">Outer membrane lipoprotein carrier protein</fullName>
    </submittedName>
</protein>
<keyword evidence="3" id="KW-0449">Lipoprotein</keyword>
<dbReference type="PANTHER" id="PTHR35869:SF1">
    <property type="entry name" value="OUTER-MEMBRANE LIPOPROTEIN CARRIER PROTEIN"/>
    <property type="match status" value="1"/>
</dbReference>
<organism evidence="3 4">
    <name type="scientific">Aequorivita viscosa</name>
    <dbReference type="NCBI Taxonomy" id="797419"/>
    <lineage>
        <taxon>Bacteria</taxon>
        <taxon>Pseudomonadati</taxon>
        <taxon>Bacteroidota</taxon>
        <taxon>Flavobacteriia</taxon>
        <taxon>Flavobacteriales</taxon>
        <taxon>Flavobacteriaceae</taxon>
        <taxon>Aequorivita</taxon>
    </lineage>
</organism>
<feature type="signal peptide" evidence="2">
    <location>
        <begin position="1"/>
        <end position="21"/>
    </location>
</feature>
<evidence type="ECO:0000313" key="3">
    <source>
        <dbReference type="EMBL" id="SHJ62457.1"/>
    </source>
</evidence>
<sequence>MRNYFLLLFLVFIGSSIQAQDAVMHASETATFKEKVITSAKATQTIKSDFVQYKHLDFLSEDVKTSGKMVVKAPNLVKWEYTNPYQYSVIFKEDKLLINDGGTKSKVDIGNSELFKKLNQLIVNSVKGNMFNDADFTVSFYKSSKYNKAVFVPKDPKIAKYIASFELLFNKDDAQVYEVKMVEPSQDFTRIIFTNRILNSTINDSVFNN</sequence>
<reference evidence="4" key="1">
    <citation type="submission" date="2016-11" db="EMBL/GenBank/DDBJ databases">
        <authorList>
            <person name="Varghese N."/>
            <person name="Submissions S."/>
        </authorList>
    </citation>
    <scope>NUCLEOTIDE SEQUENCE [LARGE SCALE GENOMIC DNA]</scope>
    <source>
        <strain evidence="4">DSM 26349</strain>
    </source>
</reference>
<accession>A0A1M6KU11</accession>
<dbReference type="EMBL" id="FQYV01000021">
    <property type="protein sequence ID" value="SHJ62457.1"/>
    <property type="molecule type" value="Genomic_DNA"/>
</dbReference>
<dbReference type="PANTHER" id="PTHR35869">
    <property type="entry name" value="OUTER-MEMBRANE LIPOPROTEIN CARRIER PROTEIN"/>
    <property type="match status" value="1"/>
</dbReference>
<dbReference type="InterPro" id="IPR004564">
    <property type="entry name" value="OM_lipoprot_carrier_LolA-like"/>
</dbReference>
<keyword evidence="1 2" id="KW-0732">Signal</keyword>
<proteinExistence type="predicted"/>
<dbReference type="CDD" id="cd16325">
    <property type="entry name" value="LolA"/>
    <property type="match status" value="1"/>
</dbReference>
<gene>
    <name evidence="3" type="ORF">SAMN04487908_12138</name>
</gene>
<dbReference type="AlphaFoldDB" id="A0A1M6KU11"/>
<keyword evidence="4" id="KW-1185">Reference proteome</keyword>